<dbReference type="Pfam" id="PF24513">
    <property type="entry name" value="DUF7593"/>
    <property type="match status" value="1"/>
</dbReference>
<name>A0A165GHS8_XYLHT</name>
<dbReference type="STRING" id="1328760.A0A165GHS8"/>
<dbReference type="InterPro" id="IPR056015">
    <property type="entry name" value="DUF7593"/>
</dbReference>
<dbReference type="InParanoid" id="A0A165GHS8"/>
<accession>A0A165GHS8</accession>
<evidence type="ECO:0000313" key="2">
    <source>
        <dbReference type="EMBL" id="KZF22200.1"/>
    </source>
</evidence>
<dbReference type="GeneID" id="28894391"/>
<reference evidence="2 3" key="1">
    <citation type="journal article" date="2016" name="Fungal Biol.">
        <title>The genome of Xylona heveae provides a window into fungal endophytism.</title>
        <authorList>
            <person name="Gazis R."/>
            <person name="Kuo A."/>
            <person name="Riley R."/>
            <person name="LaButti K."/>
            <person name="Lipzen A."/>
            <person name="Lin J."/>
            <person name="Amirebrahimi M."/>
            <person name="Hesse C.N."/>
            <person name="Spatafora J.W."/>
            <person name="Henrissat B."/>
            <person name="Hainaut M."/>
            <person name="Grigoriev I.V."/>
            <person name="Hibbett D.S."/>
        </authorList>
    </citation>
    <scope>NUCLEOTIDE SEQUENCE [LARGE SCALE GENOMIC DNA]</scope>
    <source>
        <strain evidence="2 3">TC161</strain>
    </source>
</reference>
<evidence type="ECO:0000259" key="1">
    <source>
        <dbReference type="Pfam" id="PF24513"/>
    </source>
</evidence>
<evidence type="ECO:0000313" key="3">
    <source>
        <dbReference type="Proteomes" id="UP000076632"/>
    </source>
</evidence>
<dbReference type="OrthoDB" id="194358at2759"/>
<keyword evidence="3" id="KW-1185">Reference proteome</keyword>
<dbReference type="Proteomes" id="UP000076632">
    <property type="component" value="Unassembled WGS sequence"/>
</dbReference>
<feature type="domain" description="DUF7593" evidence="1">
    <location>
        <begin position="6"/>
        <end position="128"/>
    </location>
</feature>
<dbReference type="EMBL" id="KV407459">
    <property type="protein sequence ID" value="KZF22200.1"/>
    <property type="molecule type" value="Genomic_DNA"/>
</dbReference>
<dbReference type="RefSeq" id="XP_018187755.1">
    <property type="nucleotide sequence ID" value="XM_018329254.1"/>
</dbReference>
<protein>
    <recommendedName>
        <fullName evidence="1">DUF7593 domain-containing protein</fullName>
    </recommendedName>
</protein>
<dbReference type="AlphaFoldDB" id="A0A165GHS8"/>
<gene>
    <name evidence="2" type="ORF">L228DRAFT_148119</name>
</gene>
<proteinExistence type="predicted"/>
<organism evidence="2 3">
    <name type="scientific">Xylona heveae (strain CBS 132557 / TC161)</name>
    <dbReference type="NCBI Taxonomy" id="1328760"/>
    <lineage>
        <taxon>Eukaryota</taxon>
        <taxon>Fungi</taxon>
        <taxon>Dikarya</taxon>
        <taxon>Ascomycota</taxon>
        <taxon>Pezizomycotina</taxon>
        <taxon>Xylonomycetes</taxon>
        <taxon>Xylonales</taxon>
        <taxon>Xylonaceae</taxon>
        <taxon>Xylona</taxon>
    </lineage>
</organism>
<sequence length="203" mass="23305">MNREQPENLTEERWVVNFQVAPVLGIKDLELSQCNSIAPFPRSVPSIFADTRIVTAWEKRSLTDRQRTCIWRVARRMLAESDEPTPLNSSIQGLAKLDAATAAKFFDMKHVFWIKLSDFIDIVPRYPHLRDVPVTTLPVCLEYLDGPNGPIFPERKVTRQRPDNTFQSQLNDAQPQRNFNNSMEAVMHQMPQHAPALPNGFIH</sequence>